<reference evidence="12" key="1">
    <citation type="submission" date="2016-09" db="EMBL/GenBank/DDBJ databases">
        <authorList>
            <person name="Hebert L."/>
            <person name="Moumen B."/>
        </authorList>
    </citation>
    <scope>NUCLEOTIDE SEQUENCE [LARGE SCALE GENOMIC DNA]</scope>
    <source>
        <strain evidence="12">OVI</strain>
    </source>
</reference>
<feature type="transmembrane region" description="Helical" evidence="11">
    <location>
        <begin position="598"/>
        <end position="619"/>
    </location>
</feature>
<feature type="transmembrane region" description="Helical" evidence="11">
    <location>
        <begin position="679"/>
        <end position="696"/>
    </location>
</feature>
<feature type="transmembrane region" description="Helical" evidence="11">
    <location>
        <begin position="552"/>
        <end position="570"/>
    </location>
</feature>
<comment type="subcellular location">
    <subcellularLocation>
        <location evidence="1">Endoplasmic reticulum membrane</location>
        <topology evidence="1">Multi-pass membrane protein</topology>
    </subcellularLocation>
</comment>
<dbReference type="Pfam" id="PF01663">
    <property type="entry name" value="Phosphodiest"/>
    <property type="match status" value="1"/>
</dbReference>
<dbReference type="InterPro" id="IPR037675">
    <property type="entry name" value="PIG-O_N"/>
</dbReference>
<evidence type="ECO:0000313" key="13">
    <source>
        <dbReference type="Proteomes" id="UP000195570"/>
    </source>
</evidence>
<evidence type="ECO:0000256" key="1">
    <source>
        <dbReference type="ARBA" id="ARBA00004477"/>
    </source>
</evidence>
<keyword evidence="9 11" id="KW-0472">Membrane</keyword>
<keyword evidence="5" id="KW-0808">Transferase</keyword>
<evidence type="ECO:0000256" key="5">
    <source>
        <dbReference type="ARBA" id="ARBA00022679"/>
    </source>
</evidence>
<keyword evidence="8 11" id="KW-1133">Transmembrane helix</keyword>
<keyword evidence="6 11" id="KW-0812">Transmembrane</keyword>
<dbReference type="VEuPathDB" id="TriTrypDB:TEOVI_000492400"/>
<proteinExistence type="inferred from homology"/>
<evidence type="ECO:0000313" key="12">
    <source>
        <dbReference type="EMBL" id="SCU66404.1"/>
    </source>
</evidence>
<evidence type="ECO:0000256" key="10">
    <source>
        <dbReference type="ARBA" id="ARBA00023180"/>
    </source>
</evidence>
<name>A0A1G4I3I2_TRYEQ</name>
<evidence type="ECO:0000256" key="11">
    <source>
        <dbReference type="SAM" id="Phobius"/>
    </source>
</evidence>
<dbReference type="UniPathway" id="UPA00196"/>
<keyword evidence="7" id="KW-0256">Endoplasmic reticulum</keyword>
<dbReference type="GO" id="GO:0006506">
    <property type="term" value="P:GPI anchor biosynthetic process"/>
    <property type="evidence" value="ECO:0007669"/>
    <property type="project" value="UniProtKB-UniPathway"/>
</dbReference>
<sequence>MTSRSDAGVFHVRALLLGVLYVCGSLLFVTSMLSKTTTLTNVSSNTCPTVRGVDQIIVLLVDALRPDFVLPALSPHYLDGVECSTVSARGVDGNVNGDRRSTLTYMEENLKRVAHPSHGFFFLSDTPTITAQRIKAITTGTTPAFLEVGTNLNTDEVQIDNILLQLRRRSILLGDDTWLNLFPDHQGNASFWKHTHALPPYNVSDFDTNDATVIADLMPLLLSETAEQAPDDYARLIIGHLLAVDHVGHRHHASHPAMYKKLSDINEMLRNVTKRLREERQTSMRTLLVVFGDHGMTNSGDHGGDSEGERDSFMYAELFESSRDSVHAPVNSSDKFQRKNNLTEKRWEDNIDEDLSRLKACRDVAGVHPGKLSAVHQVDLTPTLALLLGVPIPFSNVGRVIPEMVALSNPDVNMSASEECNWKQLTSYFDEAGLYIKPEWKDSNLSLRRRIAQMSHFARSIRMEIRRDGAFIGSSLCMVTALSLLRNGDIQQVICGRSVLGIGTLFLLVLRLLAVFANSFIIKESVEVFCLLQLLLIAALFVAPTKGGGRHASFLIVILLVLLRVAVPLVSRERSHITHTAEATSHLEMWLAKQFPEFHYNSVGIILGAALFVFSAPTMPHRLMGIVLGTVTAVCYGQPLIHHIGPFVFFALTFFFRGMGPLRYTALVLWSSSLCNDNYVASASIAVSGVLLPVVLTATRHLPVVPQALMLHLYMWVSFFAQGNQCLLNTVDLNASFVGLPFNSVALGSVFVLSRLCNAFLFAPIAVMITYGTDRARGWRVCYLLLYITLAQSAVSSFNGYIQKSHLMFFPIFCPKFIFDFCIGMAACIGYALAALLA</sequence>
<dbReference type="EMBL" id="CZPT02000533">
    <property type="protein sequence ID" value="SCU66404.1"/>
    <property type="molecule type" value="Genomic_DNA"/>
</dbReference>
<keyword evidence="13" id="KW-1185">Reference proteome</keyword>
<dbReference type="PANTHER" id="PTHR23071:SF1">
    <property type="entry name" value="GPI ETHANOLAMINE PHOSPHATE TRANSFERASE 3"/>
    <property type="match status" value="1"/>
</dbReference>
<dbReference type="GO" id="GO:0005789">
    <property type="term" value="C:endoplasmic reticulum membrane"/>
    <property type="evidence" value="ECO:0007669"/>
    <property type="project" value="UniProtKB-SubCell"/>
</dbReference>
<feature type="transmembrane region" description="Helical" evidence="11">
    <location>
        <begin position="817"/>
        <end position="837"/>
    </location>
</feature>
<evidence type="ECO:0000256" key="2">
    <source>
        <dbReference type="ARBA" id="ARBA00004687"/>
    </source>
</evidence>
<evidence type="ECO:0000256" key="6">
    <source>
        <dbReference type="ARBA" id="ARBA00022692"/>
    </source>
</evidence>
<dbReference type="Proteomes" id="UP000195570">
    <property type="component" value="Unassembled WGS sequence"/>
</dbReference>
<gene>
    <name evidence="12" type="ORF">TEOVI_000492400</name>
</gene>
<evidence type="ECO:0000256" key="4">
    <source>
        <dbReference type="ARBA" id="ARBA00022502"/>
    </source>
</evidence>
<dbReference type="Gene3D" id="3.40.720.10">
    <property type="entry name" value="Alkaline Phosphatase, subunit A"/>
    <property type="match status" value="1"/>
</dbReference>
<comment type="caution">
    <text evidence="12">The sequence shown here is derived from an EMBL/GenBank/DDBJ whole genome shotgun (WGS) entry which is preliminary data.</text>
</comment>
<feature type="transmembrane region" description="Helical" evidence="11">
    <location>
        <begin position="640"/>
        <end position="659"/>
    </location>
</feature>
<evidence type="ECO:0000256" key="8">
    <source>
        <dbReference type="ARBA" id="ARBA00022989"/>
    </source>
</evidence>
<comment type="pathway">
    <text evidence="2">Glycolipid biosynthesis; glycosylphosphatidylinositol-anchor biosynthesis.</text>
</comment>
<keyword evidence="10" id="KW-0325">Glycoprotein</keyword>
<feature type="transmembrane region" description="Helical" evidence="11">
    <location>
        <begin position="781"/>
        <end position="802"/>
    </location>
</feature>
<dbReference type="CDD" id="cd16023">
    <property type="entry name" value="GPI_EPT_3"/>
    <property type="match status" value="1"/>
</dbReference>
<evidence type="ECO:0000256" key="3">
    <source>
        <dbReference type="ARBA" id="ARBA00008695"/>
    </source>
</evidence>
<evidence type="ECO:0000256" key="9">
    <source>
        <dbReference type="ARBA" id="ARBA00023136"/>
    </source>
</evidence>
<feature type="transmembrane region" description="Helical" evidence="11">
    <location>
        <begin position="745"/>
        <end position="769"/>
    </location>
</feature>
<dbReference type="InterPro" id="IPR039524">
    <property type="entry name" value="PIGO/GPI13"/>
</dbReference>
<dbReference type="RefSeq" id="XP_067077858.1">
    <property type="nucleotide sequence ID" value="XM_067221757.1"/>
</dbReference>
<comment type="similarity">
    <text evidence="3">Belongs to the PIGG/PIGN/PIGO family. PIGO subfamily.</text>
</comment>
<protein>
    <submittedName>
        <fullName evidence="12">Ethanolamine phosphotransferase (EPT)</fullName>
    </submittedName>
</protein>
<dbReference type="GeneID" id="92378864"/>
<feature type="transmembrane region" description="Helical" evidence="11">
    <location>
        <begin position="12"/>
        <end position="33"/>
    </location>
</feature>
<organism evidence="12 13">
    <name type="scientific">Trypanosoma equiperdum</name>
    <dbReference type="NCBI Taxonomy" id="5694"/>
    <lineage>
        <taxon>Eukaryota</taxon>
        <taxon>Discoba</taxon>
        <taxon>Euglenozoa</taxon>
        <taxon>Kinetoplastea</taxon>
        <taxon>Metakinetoplastina</taxon>
        <taxon>Trypanosomatida</taxon>
        <taxon>Trypanosomatidae</taxon>
        <taxon>Trypanosoma</taxon>
    </lineage>
</organism>
<accession>A0A1G4I3I2</accession>
<dbReference type="PANTHER" id="PTHR23071">
    <property type="entry name" value="PHOSPHATIDYLINOSITOL GLYCAN"/>
    <property type="match status" value="1"/>
</dbReference>
<dbReference type="SUPFAM" id="SSF53649">
    <property type="entry name" value="Alkaline phosphatase-like"/>
    <property type="match status" value="1"/>
</dbReference>
<evidence type="ECO:0000256" key="7">
    <source>
        <dbReference type="ARBA" id="ARBA00022824"/>
    </source>
</evidence>
<feature type="transmembrane region" description="Helical" evidence="11">
    <location>
        <begin position="499"/>
        <end position="520"/>
    </location>
</feature>
<dbReference type="InterPro" id="IPR017850">
    <property type="entry name" value="Alkaline_phosphatase_core_sf"/>
</dbReference>
<feature type="transmembrane region" description="Helical" evidence="11">
    <location>
        <begin position="526"/>
        <end position="545"/>
    </location>
</feature>
<dbReference type="GO" id="GO:0051377">
    <property type="term" value="F:mannose-ethanolamine phosphotransferase activity"/>
    <property type="evidence" value="ECO:0007669"/>
    <property type="project" value="InterPro"/>
</dbReference>
<dbReference type="InterPro" id="IPR002591">
    <property type="entry name" value="Phosphodiest/P_Trfase"/>
</dbReference>
<keyword evidence="4" id="KW-0337">GPI-anchor biosynthesis</keyword>
<dbReference type="AlphaFoldDB" id="A0A1G4I3I2"/>